<dbReference type="Proteomes" id="UP000029578">
    <property type="component" value="Unassembled WGS sequence"/>
</dbReference>
<comment type="caution">
    <text evidence="3">The sequence shown here is derived from an EMBL/GenBank/DDBJ whole genome shotgun (WGS) entry which is preliminary data.</text>
</comment>
<reference evidence="3 4" key="1">
    <citation type="submission" date="2014-07" db="EMBL/GenBank/DDBJ databases">
        <authorList>
            <person name="McCorrison J."/>
            <person name="Sanka R."/>
            <person name="Torralba M."/>
            <person name="Gillis M."/>
            <person name="Haft D.H."/>
            <person name="Methe B."/>
            <person name="Sutton G."/>
            <person name="Nelson K.E."/>
        </authorList>
    </citation>
    <scope>NUCLEOTIDE SEQUENCE [LARGE SCALE GENOMIC DNA]</scope>
    <source>
        <strain evidence="3 4">DNF00666</strain>
    </source>
</reference>
<feature type="transmembrane region" description="Helical" evidence="1">
    <location>
        <begin position="130"/>
        <end position="153"/>
    </location>
</feature>
<dbReference type="AlphaFoldDB" id="A0A096DJB1"/>
<protein>
    <recommendedName>
        <fullName evidence="2">DUF6377 domain-containing protein</fullName>
    </recommendedName>
</protein>
<proteinExistence type="predicted"/>
<accession>A0A096DJB1</accession>
<sequence length="176" mass="20040">MSPNKNEANEENCNHLFEAYQHLKPGDRQTVFVSILLADIYGREKNVEAQKQYLIASVISDIRNSVKEYLALQQSAVILFEEGDTKRAYAYMDHAMNDAVFCNACQRTIAMADVWPAIEKSHERETKSRTLRLTAALVLIGLMSIFLLVMIVYTRRRVVELHAIRARLSNTTFASA</sequence>
<dbReference type="Pfam" id="PF19904">
    <property type="entry name" value="DUF6377"/>
    <property type="match status" value="1"/>
</dbReference>
<keyword evidence="1" id="KW-0472">Membrane</keyword>
<keyword evidence="1" id="KW-1133">Transmembrane helix</keyword>
<name>A0A096DJB1_9BACT</name>
<evidence type="ECO:0000313" key="4">
    <source>
        <dbReference type="Proteomes" id="UP000029578"/>
    </source>
</evidence>
<evidence type="ECO:0000259" key="2">
    <source>
        <dbReference type="Pfam" id="PF19904"/>
    </source>
</evidence>
<evidence type="ECO:0000256" key="1">
    <source>
        <dbReference type="SAM" id="Phobius"/>
    </source>
</evidence>
<organism evidence="3 4">
    <name type="scientific">Prevotella melaninogenica DNF00666</name>
    <dbReference type="NCBI Taxonomy" id="1401073"/>
    <lineage>
        <taxon>Bacteria</taxon>
        <taxon>Pseudomonadati</taxon>
        <taxon>Bacteroidota</taxon>
        <taxon>Bacteroidia</taxon>
        <taxon>Bacteroidales</taxon>
        <taxon>Prevotellaceae</taxon>
        <taxon>Prevotella</taxon>
    </lineage>
</organism>
<evidence type="ECO:0000313" key="3">
    <source>
        <dbReference type="EMBL" id="KGF57634.1"/>
    </source>
</evidence>
<feature type="domain" description="DUF6377" evidence="2">
    <location>
        <begin position="61"/>
        <end position="170"/>
    </location>
</feature>
<dbReference type="RefSeq" id="WP_052046434.1">
    <property type="nucleotide sequence ID" value="NZ_JRNS01000010.1"/>
</dbReference>
<dbReference type="EMBL" id="JRNS01000010">
    <property type="protein sequence ID" value="KGF57634.1"/>
    <property type="molecule type" value="Genomic_DNA"/>
</dbReference>
<keyword evidence="1" id="KW-0812">Transmembrane</keyword>
<gene>
    <name evidence="3" type="ORF">HMPREF0661_00070</name>
</gene>
<dbReference type="InterPro" id="IPR045957">
    <property type="entry name" value="DUF6377"/>
</dbReference>